<dbReference type="InterPro" id="IPR009000">
    <property type="entry name" value="Transl_B-barrel_sf"/>
</dbReference>
<protein>
    <submittedName>
        <fullName evidence="1">Uncharacterized protein</fullName>
    </submittedName>
</protein>
<reference evidence="1 2" key="1">
    <citation type="submission" date="2017-12" db="EMBL/GenBank/DDBJ databases">
        <title>Characterization of six clinical isolates of Enterochimera gen. nov., a novel genus of the Yersiniaciae family and the three species Enterochimera arupensis sp. nov., Enterochimera coloradensis sp. nov, and Enterochimera californica sp. nov.</title>
        <authorList>
            <person name="Rossi A."/>
            <person name="Fisher M."/>
        </authorList>
    </citation>
    <scope>NUCLEOTIDE SEQUENCE [LARGE SCALE GENOMIC DNA]</scope>
    <source>
        <strain evidence="2">2015-Iso6</strain>
    </source>
</reference>
<dbReference type="EMBL" id="PJZF01000004">
    <property type="protein sequence ID" value="PLR39512.1"/>
    <property type="molecule type" value="Genomic_DNA"/>
</dbReference>
<dbReference type="PANTHER" id="PTHR43462:SF2">
    <property type="entry name" value="THREONYL AND ALANYL TRNA SYNTHETASE SECOND ADDITIONAL DOMAIN-CONTAINING PROTEIN"/>
    <property type="match status" value="1"/>
</dbReference>
<dbReference type="PANTHER" id="PTHR43462">
    <property type="entry name" value="ALANYL-TRNA EDITING PROTEIN"/>
    <property type="match status" value="1"/>
</dbReference>
<dbReference type="OrthoDB" id="9812949at2"/>
<dbReference type="RefSeq" id="WP_101815327.1">
    <property type="nucleotide sequence ID" value="NZ_PJZF01000004.1"/>
</dbReference>
<dbReference type="Gene3D" id="3.30.980.10">
    <property type="entry name" value="Threonyl-trna Synthetase, Chain A, domain 2"/>
    <property type="match status" value="1"/>
</dbReference>
<dbReference type="InterPro" id="IPR018163">
    <property type="entry name" value="Thr/Ala-tRNA-synth_IIc_edit"/>
</dbReference>
<dbReference type="Gene3D" id="2.40.30.130">
    <property type="match status" value="1"/>
</dbReference>
<dbReference type="AlphaFoldDB" id="A0A2N5EBI5"/>
<sequence>MTIRLYLNSDALTVQTQVLRCEPLEGGYGVELAGTPFHPQGGGQPADSGTLGGVQVVNVSNDGERVIHHVSQPVPLGPVTAEVDAARRMLHTQLHSAGHVLGYLGEQLGWQPVKANHRPGEAKVTFAPGPDSRPPEAESVQQGYAQLRAERLPRRIVMREDGLREVSFGDKVAYACGGTHVTHTGELPPLAALQIKIKKGQLQIGYALAEQ</sequence>
<proteinExistence type="predicted"/>
<organism evidence="1 2">
    <name type="scientific">Chimaeribacter californicus</name>
    <dbReference type="NCBI Taxonomy" id="2060067"/>
    <lineage>
        <taxon>Bacteria</taxon>
        <taxon>Pseudomonadati</taxon>
        <taxon>Pseudomonadota</taxon>
        <taxon>Gammaproteobacteria</taxon>
        <taxon>Enterobacterales</taxon>
        <taxon>Yersiniaceae</taxon>
        <taxon>Chimaeribacter</taxon>
    </lineage>
</organism>
<evidence type="ECO:0000313" key="2">
    <source>
        <dbReference type="Proteomes" id="UP000234240"/>
    </source>
</evidence>
<evidence type="ECO:0000313" key="1">
    <source>
        <dbReference type="EMBL" id="PLR39512.1"/>
    </source>
</evidence>
<accession>A0A2N5EBI5</accession>
<dbReference type="SUPFAM" id="SSF50447">
    <property type="entry name" value="Translation proteins"/>
    <property type="match status" value="1"/>
</dbReference>
<gene>
    <name evidence="1" type="ORF">CYR55_06410</name>
</gene>
<name>A0A2N5EBI5_9GAMM</name>
<dbReference type="GO" id="GO:0000166">
    <property type="term" value="F:nucleotide binding"/>
    <property type="evidence" value="ECO:0007669"/>
    <property type="project" value="InterPro"/>
</dbReference>
<dbReference type="SUPFAM" id="SSF55186">
    <property type="entry name" value="ThrRS/AlaRS common domain"/>
    <property type="match status" value="1"/>
</dbReference>
<keyword evidence="2" id="KW-1185">Reference proteome</keyword>
<dbReference type="InterPro" id="IPR051335">
    <property type="entry name" value="Alanyl-tRNA_Editing_Enzymes"/>
</dbReference>
<comment type="caution">
    <text evidence="1">The sequence shown here is derived from an EMBL/GenBank/DDBJ whole genome shotgun (WGS) entry which is preliminary data.</text>
</comment>
<dbReference type="Proteomes" id="UP000234240">
    <property type="component" value="Unassembled WGS sequence"/>
</dbReference>